<dbReference type="Pfam" id="PF00691">
    <property type="entry name" value="OmpA"/>
    <property type="match status" value="1"/>
</dbReference>
<dbReference type="InterPro" id="IPR006665">
    <property type="entry name" value="OmpA-like"/>
</dbReference>
<dbReference type="GO" id="GO:0009279">
    <property type="term" value="C:cell outer membrane"/>
    <property type="evidence" value="ECO:0007669"/>
    <property type="project" value="UniProtKB-SubCell"/>
</dbReference>
<gene>
    <name evidence="7" type="ORF">F6450_07220</name>
</gene>
<dbReference type="PANTHER" id="PTHR30329:SF21">
    <property type="entry name" value="LIPOPROTEIN YIAD-RELATED"/>
    <property type="match status" value="1"/>
</dbReference>
<evidence type="ECO:0000259" key="6">
    <source>
        <dbReference type="PROSITE" id="PS51123"/>
    </source>
</evidence>
<dbReference type="InterPro" id="IPR036737">
    <property type="entry name" value="OmpA-like_sf"/>
</dbReference>
<dbReference type="PROSITE" id="PS51257">
    <property type="entry name" value="PROKAR_LIPOPROTEIN"/>
    <property type="match status" value="1"/>
</dbReference>
<evidence type="ECO:0000313" key="7">
    <source>
        <dbReference type="EMBL" id="KAB1182252.1"/>
    </source>
</evidence>
<evidence type="ECO:0000313" key="8">
    <source>
        <dbReference type="Proteomes" id="UP000480943"/>
    </source>
</evidence>
<dbReference type="Gene3D" id="3.30.1330.60">
    <property type="entry name" value="OmpA-like domain"/>
    <property type="match status" value="1"/>
</dbReference>
<keyword evidence="2 4" id="KW-0472">Membrane</keyword>
<feature type="signal peptide" evidence="5">
    <location>
        <begin position="1"/>
        <end position="23"/>
    </location>
</feature>
<feature type="domain" description="OmpA-like" evidence="6">
    <location>
        <begin position="84"/>
        <end position="197"/>
    </location>
</feature>
<dbReference type="RefSeq" id="WP_106341089.1">
    <property type="nucleotide sequence ID" value="NZ_JABXOQ010000023.1"/>
</dbReference>
<dbReference type="SUPFAM" id="SSF103088">
    <property type="entry name" value="OmpA-like"/>
    <property type="match status" value="1"/>
</dbReference>
<accession>A0AAD3WWM3</accession>
<evidence type="ECO:0000256" key="5">
    <source>
        <dbReference type="SAM" id="SignalP"/>
    </source>
</evidence>
<dbReference type="PROSITE" id="PS51123">
    <property type="entry name" value="OMPA_2"/>
    <property type="match status" value="1"/>
</dbReference>
<evidence type="ECO:0000256" key="3">
    <source>
        <dbReference type="ARBA" id="ARBA00023237"/>
    </source>
</evidence>
<comment type="caution">
    <text evidence="7">The sequence shown here is derived from an EMBL/GenBank/DDBJ whole genome shotgun (WGS) entry which is preliminary data.</text>
</comment>
<protein>
    <submittedName>
        <fullName evidence="7">OmpA family protein</fullName>
    </submittedName>
</protein>
<comment type="subcellular location">
    <subcellularLocation>
        <location evidence="1">Cell outer membrane</location>
    </subcellularLocation>
</comment>
<dbReference type="CDD" id="cd07185">
    <property type="entry name" value="OmpA_C-like"/>
    <property type="match status" value="1"/>
</dbReference>
<organism evidence="7 8">
    <name type="scientific">Photobacterium damselae subsp. damselae</name>
    <name type="common">Listonella damsela</name>
    <dbReference type="NCBI Taxonomy" id="85581"/>
    <lineage>
        <taxon>Bacteria</taxon>
        <taxon>Pseudomonadati</taxon>
        <taxon>Pseudomonadota</taxon>
        <taxon>Gammaproteobacteria</taxon>
        <taxon>Vibrionales</taxon>
        <taxon>Vibrionaceae</taxon>
        <taxon>Photobacterium</taxon>
    </lineage>
</organism>
<dbReference type="InterPro" id="IPR006664">
    <property type="entry name" value="OMP_bac"/>
</dbReference>
<evidence type="ECO:0000256" key="2">
    <source>
        <dbReference type="ARBA" id="ARBA00023136"/>
    </source>
</evidence>
<evidence type="ECO:0000256" key="1">
    <source>
        <dbReference type="ARBA" id="ARBA00004442"/>
    </source>
</evidence>
<name>A0AAD3WWM3_PHODD</name>
<dbReference type="AlphaFoldDB" id="A0AAD3WWM3"/>
<dbReference type="InterPro" id="IPR050330">
    <property type="entry name" value="Bact_OuterMem_StrucFunc"/>
</dbReference>
<dbReference type="PRINTS" id="PR01021">
    <property type="entry name" value="OMPADOMAIN"/>
</dbReference>
<reference evidence="7 8" key="1">
    <citation type="submission" date="2019-09" db="EMBL/GenBank/DDBJ databases">
        <title>Photobacterium damselae subsp. damselae CDC-2227-81, a human clinical isolate.</title>
        <authorList>
            <person name="Osorio C.R."/>
        </authorList>
    </citation>
    <scope>NUCLEOTIDE SEQUENCE [LARGE SCALE GENOMIC DNA]</scope>
    <source>
        <strain evidence="7 8">CDC-2227-81</strain>
    </source>
</reference>
<keyword evidence="5" id="KW-0732">Signal</keyword>
<proteinExistence type="predicted"/>
<keyword evidence="3" id="KW-0998">Cell outer membrane</keyword>
<dbReference type="Proteomes" id="UP000480943">
    <property type="component" value="Unassembled WGS sequence"/>
</dbReference>
<dbReference type="PANTHER" id="PTHR30329">
    <property type="entry name" value="STATOR ELEMENT OF FLAGELLAR MOTOR COMPLEX"/>
    <property type="match status" value="1"/>
</dbReference>
<evidence type="ECO:0000256" key="4">
    <source>
        <dbReference type="PROSITE-ProRule" id="PRU00473"/>
    </source>
</evidence>
<feature type="chain" id="PRO_5042036219" evidence="5">
    <location>
        <begin position="24"/>
        <end position="197"/>
    </location>
</feature>
<sequence length="197" mass="22044">MKKINLLAMVLAVVITGCSSQHSSLMISPTATVEHESSNLLTLQQSIVFNEAVVETQSNNAKGIDRKTQIAMAIVDAVDDDIEPVLDLQPVNKTIYFEFSSDYVRPLFNPVLKENAAYLKRHQSSRVLVVGFTDEKGSVDYNYDLGKRRADNVCKKLIQYGVRPVQLTCESYGETHPADPAHSKYAHARNRRSLLVY</sequence>
<dbReference type="EMBL" id="VZUQ01000045">
    <property type="protein sequence ID" value="KAB1182252.1"/>
    <property type="molecule type" value="Genomic_DNA"/>
</dbReference>